<accession>A0A0B2V1W5</accession>
<dbReference type="InterPro" id="IPR039260">
    <property type="entry name" value="Cpg-3"/>
</dbReference>
<dbReference type="EMBL" id="JPKZ01002798">
    <property type="protein sequence ID" value="KHN75005.1"/>
    <property type="molecule type" value="Genomic_DNA"/>
</dbReference>
<organism evidence="1 2">
    <name type="scientific">Toxocara canis</name>
    <name type="common">Canine roundworm</name>
    <dbReference type="NCBI Taxonomy" id="6265"/>
    <lineage>
        <taxon>Eukaryota</taxon>
        <taxon>Metazoa</taxon>
        <taxon>Ecdysozoa</taxon>
        <taxon>Nematoda</taxon>
        <taxon>Chromadorea</taxon>
        <taxon>Rhabditida</taxon>
        <taxon>Spirurina</taxon>
        <taxon>Ascaridomorpha</taxon>
        <taxon>Ascaridoidea</taxon>
        <taxon>Toxocaridae</taxon>
        <taxon>Toxocara</taxon>
    </lineage>
</organism>
<dbReference type="AlphaFoldDB" id="A0A0B2V1W5"/>
<dbReference type="PANTHER" id="PTHR37973">
    <property type="entry name" value="CHONDROITIN PROTEOGLYCAN 3"/>
    <property type="match status" value="1"/>
</dbReference>
<dbReference type="OrthoDB" id="5822889at2759"/>
<dbReference type="PANTHER" id="PTHR37973:SF1">
    <property type="entry name" value="DICKKOPF_N DOMAIN-CONTAINING PROTEIN"/>
    <property type="match status" value="1"/>
</dbReference>
<proteinExistence type="predicted"/>
<evidence type="ECO:0000313" key="1">
    <source>
        <dbReference type="EMBL" id="KHN75005.1"/>
    </source>
</evidence>
<dbReference type="Proteomes" id="UP000031036">
    <property type="component" value="Unassembled WGS sequence"/>
</dbReference>
<gene>
    <name evidence="1" type="primary">cpg-3</name>
    <name evidence="1" type="ORF">Tcan_09162</name>
</gene>
<protein>
    <submittedName>
        <fullName evidence="1">Chondroitin proteoglycan 3</fullName>
    </submittedName>
</protein>
<reference evidence="1 2" key="1">
    <citation type="submission" date="2014-11" db="EMBL/GenBank/DDBJ databases">
        <title>Genetic blueprint of the zoonotic pathogen Toxocara canis.</title>
        <authorList>
            <person name="Zhu X.-Q."/>
            <person name="Korhonen P.K."/>
            <person name="Cai H."/>
            <person name="Young N.D."/>
            <person name="Nejsum P."/>
            <person name="von Samson-Himmelstjerna G."/>
            <person name="Boag P.R."/>
            <person name="Tan P."/>
            <person name="Li Q."/>
            <person name="Min J."/>
            <person name="Yang Y."/>
            <person name="Wang X."/>
            <person name="Fang X."/>
            <person name="Hall R.S."/>
            <person name="Hofmann A."/>
            <person name="Sternberg P.W."/>
            <person name="Jex A.R."/>
            <person name="Gasser R.B."/>
        </authorList>
    </citation>
    <scope>NUCLEOTIDE SEQUENCE [LARGE SCALE GENOMIC DNA]</scope>
    <source>
        <strain evidence="1">PN_DK_2014</strain>
    </source>
</reference>
<evidence type="ECO:0000313" key="2">
    <source>
        <dbReference type="Proteomes" id="UP000031036"/>
    </source>
</evidence>
<name>A0A0B2V1W5_TOXCA</name>
<sequence length="130" mass="14125">MPPLVFFIIKSSNYVPDSGSCLGIAVGKCNCGACISLLSCEDDSACGGLIGACNNETSLCDCELENREWKSRRKDKPGNKGEQTKSLGTYTHSAVTWQAEARVRVGHTFSHIANVHQRIENRADAMCLET</sequence>
<comment type="caution">
    <text evidence="1">The sequence shown here is derived from an EMBL/GenBank/DDBJ whole genome shotgun (WGS) entry which is preliminary data.</text>
</comment>
<keyword evidence="2" id="KW-1185">Reference proteome</keyword>